<keyword evidence="8" id="KW-0560">Oxidoreductase</keyword>
<dbReference type="GO" id="GO:0005777">
    <property type="term" value="C:peroxisome"/>
    <property type="evidence" value="ECO:0007669"/>
    <property type="project" value="UniProtKB-SubCell"/>
</dbReference>
<dbReference type="GO" id="GO:0071949">
    <property type="term" value="F:FAD binding"/>
    <property type="evidence" value="ECO:0007669"/>
    <property type="project" value="InterPro"/>
</dbReference>
<dbReference type="Gene3D" id="1.20.140.10">
    <property type="entry name" value="Butyryl-CoA Dehydrogenase, subunit A, domain 3"/>
    <property type="match status" value="2"/>
</dbReference>
<keyword evidence="6 12" id="KW-0274">FAD</keyword>
<comment type="caution">
    <text evidence="16">The sequence shown here is derived from an EMBL/GenBank/DDBJ whole genome shotgun (WGS) entry which is preliminary data.</text>
</comment>
<evidence type="ECO:0000256" key="7">
    <source>
        <dbReference type="ARBA" id="ARBA00022832"/>
    </source>
</evidence>
<keyword evidence="7" id="KW-0276">Fatty acid metabolism</keyword>
<evidence type="ECO:0000313" key="16">
    <source>
        <dbReference type="EMBL" id="KRT83606.1"/>
    </source>
</evidence>
<keyword evidence="10" id="KW-0576">Peroxisome</keyword>
<dbReference type="Pfam" id="PF01756">
    <property type="entry name" value="ACOX"/>
    <property type="match status" value="1"/>
</dbReference>
<comment type="similarity">
    <text evidence="3">Belongs to the acyl-CoA oxidase family.</text>
</comment>
<dbReference type="InterPro" id="IPR046373">
    <property type="entry name" value="Acyl-CoA_Oxase/DH_mid-dom_sf"/>
</dbReference>
<evidence type="ECO:0000256" key="10">
    <source>
        <dbReference type="ARBA" id="ARBA00023140"/>
    </source>
</evidence>
<dbReference type="OrthoDB" id="538336at2759"/>
<dbReference type="InterPro" id="IPR012258">
    <property type="entry name" value="Acyl-CoA_oxidase"/>
</dbReference>
<accession>A0A0T6B8F8</accession>
<feature type="binding site" evidence="12">
    <location>
        <position position="95"/>
    </location>
    <ligand>
        <name>FAD</name>
        <dbReference type="ChEBI" id="CHEBI:57692"/>
    </ligand>
</feature>
<dbReference type="Pfam" id="PF22924">
    <property type="entry name" value="ACOX_C_alpha1"/>
    <property type="match status" value="1"/>
</dbReference>
<evidence type="ECO:0000313" key="17">
    <source>
        <dbReference type="Proteomes" id="UP000051574"/>
    </source>
</evidence>
<dbReference type="PANTHER" id="PTHR10909">
    <property type="entry name" value="ELECTRON TRANSPORT OXIDOREDUCTASE"/>
    <property type="match status" value="1"/>
</dbReference>
<dbReference type="GO" id="GO:0016402">
    <property type="term" value="F:pristanoyl-CoA oxidase activity"/>
    <property type="evidence" value="ECO:0007669"/>
    <property type="project" value="TreeGrafter"/>
</dbReference>
<dbReference type="Gene3D" id="2.40.110.10">
    <property type="entry name" value="Butyryl-CoA Dehydrogenase, subunit A, domain 2"/>
    <property type="match status" value="1"/>
</dbReference>
<dbReference type="InterPro" id="IPR006091">
    <property type="entry name" value="Acyl-CoA_Oxase/DH_mid-dom"/>
</dbReference>
<dbReference type="InterPro" id="IPR036250">
    <property type="entry name" value="AcylCo_DH-like_C"/>
</dbReference>
<evidence type="ECO:0000256" key="9">
    <source>
        <dbReference type="ARBA" id="ARBA00023098"/>
    </source>
</evidence>
<dbReference type="GO" id="GO:0033540">
    <property type="term" value="P:fatty acid beta-oxidation using acyl-CoA oxidase"/>
    <property type="evidence" value="ECO:0007669"/>
    <property type="project" value="TreeGrafter"/>
</dbReference>
<evidence type="ECO:0000256" key="4">
    <source>
        <dbReference type="ARBA" id="ARBA00012870"/>
    </source>
</evidence>
<dbReference type="SUPFAM" id="SSF56645">
    <property type="entry name" value="Acyl-CoA dehydrogenase NM domain-like"/>
    <property type="match status" value="1"/>
</dbReference>
<feature type="active site" description="Proton acceptor" evidence="11">
    <location>
        <position position="361"/>
    </location>
</feature>
<gene>
    <name evidence="16" type="ORF">AMK59_4077</name>
</gene>
<dbReference type="PANTHER" id="PTHR10909:SF223">
    <property type="entry name" value="ACYL-COENZYME A OXIDASE"/>
    <property type="match status" value="1"/>
</dbReference>
<dbReference type="GO" id="GO:0005504">
    <property type="term" value="F:fatty acid binding"/>
    <property type="evidence" value="ECO:0007669"/>
    <property type="project" value="TreeGrafter"/>
</dbReference>
<reference evidence="16 17" key="1">
    <citation type="submission" date="2015-09" db="EMBL/GenBank/DDBJ databases">
        <title>Draft genome of the scarab beetle Oryctes borbonicus.</title>
        <authorList>
            <person name="Meyer J.M."/>
            <person name="Markov G.V."/>
            <person name="Baskaran P."/>
            <person name="Herrmann M."/>
            <person name="Sommer R.J."/>
            <person name="Roedelsperger C."/>
        </authorList>
    </citation>
    <scope>NUCLEOTIDE SEQUENCE [LARGE SCALE GENOMIC DNA]</scope>
    <source>
        <strain evidence="16">OB123</strain>
        <tissue evidence="16">Whole animal</tissue>
    </source>
</reference>
<evidence type="ECO:0000256" key="1">
    <source>
        <dbReference type="ARBA" id="ARBA00001974"/>
    </source>
</evidence>
<keyword evidence="5" id="KW-0285">Flavoprotein</keyword>
<dbReference type="PIRSF" id="PIRSF000168">
    <property type="entry name" value="Acyl-CoA_oxidase"/>
    <property type="match status" value="1"/>
</dbReference>
<sequence>MTVNEALAVCYPDVSVKYAIGVSLFTNTLLTLGTERHQHILQAAWNRQILSCLALTEVSHGSNTKQVRTTAIYDKSTQEFVINTPDFEAAKCWVGNLGKTCTVALLFAQLYTEGQCHGLHAFVVPIRDPKTLLPYPGIIVGDIGEKIGLNGIDNGFVIFDNYRIPREYLLNRTADVTPEGDYESSFSEPGKILGAALENLSTGRMGICQESVNNLICAVTISIRYAAVRKQFSDNGNGNGNGHGNGSSNEELPIIEYQLHQWRLFPHVASAAVFKIFITCFTDDYLTAVEKTTTSTSARLNGLGDLVAEIHAIISAAKPLLTWTCRDAIQESREACGGHGYLKSARLGDLRNTNDPCVTYEGDNNVLVQQTSNWLLRQWTALQQEGKVNSPLNTCTFLMDYREILKKKFNYGVALNVDYVLSLFEWLITYLIYETDKKQQILLERGESKFTARNNFQVYRAALLSRIYSEYLALRYCWRHICYSKMDGNLVSVLEDLTLLYGLSSLDKHLIYFYEGNFASGPELITCVKENMLKLCYKLKPQVVSIIDALAPPDFVVNSVLGKADGKLYQHLQAEFFQSPGAMSRPNWWHEIIVENAP</sequence>
<evidence type="ECO:0000256" key="8">
    <source>
        <dbReference type="ARBA" id="ARBA00023002"/>
    </source>
</evidence>
<dbReference type="Pfam" id="PF02770">
    <property type="entry name" value="Acyl-CoA_dh_M"/>
    <property type="match status" value="1"/>
</dbReference>
<evidence type="ECO:0000256" key="3">
    <source>
        <dbReference type="ARBA" id="ARBA00006288"/>
    </source>
</evidence>
<dbReference type="FunFam" id="1.20.140.10:FF:000010">
    <property type="entry name" value="Acyl-coenzyme A oxidase"/>
    <property type="match status" value="1"/>
</dbReference>
<keyword evidence="17" id="KW-1185">Reference proteome</keyword>
<feature type="domain" description="Acyl-CoA oxidase/dehydrogenase middle" evidence="14">
    <location>
        <begin position="52"/>
        <end position="161"/>
    </location>
</feature>
<dbReference type="InterPro" id="IPR055060">
    <property type="entry name" value="ACOX_C_alpha1"/>
</dbReference>
<evidence type="ECO:0000259" key="13">
    <source>
        <dbReference type="Pfam" id="PF01756"/>
    </source>
</evidence>
<feature type="domain" description="Acyl-CoA oxidase C-alpha1" evidence="15">
    <location>
        <begin position="200"/>
        <end position="376"/>
    </location>
</feature>
<dbReference type="FunFam" id="1.20.140.10:FF:000007">
    <property type="entry name" value="Acyl-coenzyme A oxidase"/>
    <property type="match status" value="1"/>
</dbReference>
<dbReference type="AlphaFoldDB" id="A0A0T6B8F8"/>
<evidence type="ECO:0000256" key="6">
    <source>
        <dbReference type="ARBA" id="ARBA00022827"/>
    </source>
</evidence>
<name>A0A0T6B8F8_9SCAR</name>
<evidence type="ECO:0000256" key="5">
    <source>
        <dbReference type="ARBA" id="ARBA00022630"/>
    </source>
</evidence>
<feature type="binding site" evidence="12">
    <location>
        <position position="56"/>
    </location>
    <ligand>
        <name>FAD</name>
        <dbReference type="ChEBI" id="CHEBI:57692"/>
    </ligand>
</feature>
<dbReference type="Proteomes" id="UP000051574">
    <property type="component" value="Unassembled WGS sequence"/>
</dbReference>
<evidence type="ECO:0000256" key="12">
    <source>
        <dbReference type="PIRSR" id="PIRSR000168-2"/>
    </source>
</evidence>
<organism evidence="16 17">
    <name type="scientific">Oryctes borbonicus</name>
    <dbReference type="NCBI Taxonomy" id="1629725"/>
    <lineage>
        <taxon>Eukaryota</taxon>
        <taxon>Metazoa</taxon>
        <taxon>Ecdysozoa</taxon>
        <taxon>Arthropoda</taxon>
        <taxon>Hexapoda</taxon>
        <taxon>Insecta</taxon>
        <taxon>Pterygota</taxon>
        <taxon>Neoptera</taxon>
        <taxon>Endopterygota</taxon>
        <taxon>Coleoptera</taxon>
        <taxon>Polyphaga</taxon>
        <taxon>Scarabaeiformia</taxon>
        <taxon>Scarabaeidae</taxon>
        <taxon>Dynastinae</taxon>
        <taxon>Oryctes</taxon>
    </lineage>
</organism>
<comment type="cofactor">
    <cofactor evidence="1">
        <name>FAD</name>
        <dbReference type="ChEBI" id="CHEBI:57692"/>
    </cofactor>
</comment>
<dbReference type="SUPFAM" id="SSF47203">
    <property type="entry name" value="Acyl-CoA dehydrogenase C-terminal domain-like"/>
    <property type="match status" value="2"/>
</dbReference>
<evidence type="ECO:0000256" key="11">
    <source>
        <dbReference type="PIRSR" id="PIRSR000168-1"/>
    </source>
</evidence>
<proteinExistence type="inferred from homology"/>
<evidence type="ECO:0000259" key="14">
    <source>
        <dbReference type="Pfam" id="PF02770"/>
    </source>
</evidence>
<comment type="subcellular location">
    <subcellularLocation>
        <location evidence="2">Peroxisome</location>
    </subcellularLocation>
</comment>
<dbReference type="InterPro" id="IPR002655">
    <property type="entry name" value="Acyl-CoA_oxidase_C"/>
</dbReference>
<feature type="non-terminal residue" evidence="16">
    <location>
        <position position="598"/>
    </location>
</feature>
<keyword evidence="9" id="KW-0443">Lipid metabolism</keyword>
<evidence type="ECO:0000259" key="15">
    <source>
        <dbReference type="Pfam" id="PF22924"/>
    </source>
</evidence>
<dbReference type="FunFam" id="2.40.110.10:FF:000005">
    <property type="entry name" value="Acyl-coenzyme A oxidase"/>
    <property type="match status" value="1"/>
</dbReference>
<dbReference type="EMBL" id="LJIG01009175">
    <property type="protein sequence ID" value="KRT83606.1"/>
    <property type="molecule type" value="Genomic_DNA"/>
</dbReference>
<dbReference type="GO" id="GO:0055088">
    <property type="term" value="P:lipid homeostasis"/>
    <property type="evidence" value="ECO:0007669"/>
    <property type="project" value="TreeGrafter"/>
</dbReference>
<feature type="domain" description="Acyl-CoA oxidase C-terminal" evidence="13">
    <location>
        <begin position="418"/>
        <end position="593"/>
    </location>
</feature>
<protein>
    <recommendedName>
        <fullName evidence="4">acyl-CoA oxidase</fullName>
        <ecNumber evidence="4">1.3.3.6</ecNumber>
    </recommendedName>
</protein>
<dbReference type="EC" id="1.3.3.6" evidence="4"/>
<evidence type="ECO:0000256" key="2">
    <source>
        <dbReference type="ARBA" id="ARBA00004275"/>
    </source>
</evidence>
<dbReference type="InterPro" id="IPR009100">
    <property type="entry name" value="AcylCoA_DH/oxidase_NM_dom_sf"/>
</dbReference>